<dbReference type="InterPro" id="IPR036259">
    <property type="entry name" value="MFS_trans_sf"/>
</dbReference>
<organism evidence="8 9">
    <name type="scientific">Macrophomina phaseolina</name>
    <dbReference type="NCBI Taxonomy" id="35725"/>
    <lineage>
        <taxon>Eukaryota</taxon>
        <taxon>Fungi</taxon>
        <taxon>Dikarya</taxon>
        <taxon>Ascomycota</taxon>
        <taxon>Pezizomycotina</taxon>
        <taxon>Dothideomycetes</taxon>
        <taxon>Dothideomycetes incertae sedis</taxon>
        <taxon>Botryosphaeriales</taxon>
        <taxon>Botryosphaeriaceae</taxon>
        <taxon>Macrophomina</taxon>
    </lineage>
</organism>
<dbReference type="Proteomes" id="UP000774617">
    <property type="component" value="Unassembled WGS sequence"/>
</dbReference>
<comment type="caution">
    <text evidence="8">The sequence shown here is derived from an EMBL/GenBank/DDBJ whole genome shotgun (WGS) entry which is preliminary data.</text>
</comment>
<feature type="transmembrane region" description="Helical" evidence="6">
    <location>
        <begin position="329"/>
        <end position="346"/>
    </location>
</feature>
<sequence>MFLDVYLRFAESGVLMLPMFGITSSKRDPETADSMPTKQDVADHEKADAAETYPDEHGFSNTSSTFDVQAGVKRIEAVSTAWTKWSLICAYAGLYLMACATSLEQQTVNLLLPFATSSYGVHSLLSTVSVVQAIVNSVIKPPMGKIADVFGRFESFAFAVTVYVIGYIQQAASNNIDTYASAQIFYAAGSQGLQVLQQIFIADTTNLLNRALFSTIPDIPFLATVWIGPEIAGAILPDWRWGYGMWAIILPAAFLPLALALYLNQRKAGRMGILPPSPFKGQGLFKVLESLWYELDFFGLLLLAAAISLILIPLTIATRQSDGWASGKIIAMLVVGIVCLLVFPFWERSKTLAPKAFFPRDLFRQRTVLAGIGIAFFYFMAFYLSNYPYYSSYLIIVQGKGVTAAGRIVQTFTFSSTVSSIVVSFMIKYTGHYKYFITFGACIYTMGLGLMYRYREEGVSTATLVGCQIATGVGGGMLNVPAQLGVQAAASHQEVAAATAVFLTILEIGGAVGNAISGAVWTNRVPEKLGRYLPAETRDQASLIYGNITLASTGWAMGTPERTAINRAYQETMHTLLTVAVCASAPLIPLSLLMKNYRLDKHETRADGARTEESGVIGQGQSAAPDAGRSADGGVGGRAPGALRTGRAKALRR</sequence>
<keyword evidence="4 6" id="KW-0472">Membrane</keyword>
<comment type="subcellular location">
    <subcellularLocation>
        <location evidence="1">Membrane</location>
        <topology evidence="1">Multi-pass membrane protein</topology>
    </subcellularLocation>
</comment>
<feature type="transmembrane region" description="Helical" evidence="6">
    <location>
        <begin position="295"/>
        <end position="317"/>
    </location>
</feature>
<evidence type="ECO:0000313" key="9">
    <source>
        <dbReference type="Proteomes" id="UP000774617"/>
    </source>
</evidence>
<dbReference type="Pfam" id="PF07690">
    <property type="entry name" value="MFS_1"/>
    <property type="match status" value="1"/>
</dbReference>
<keyword evidence="3 6" id="KW-1133">Transmembrane helix</keyword>
<accession>A0ABQ8FVJ3</accession>
<dbReference type="SUPFAM" id="SSF103473">
    <property type="entry name" value="MFS general substrate transporter"/>
    <property type="match status" value="2"/>
</dbReference>
<dbReference type="PANTHER" id="PTHR23501:SF87">
    <property type="entry name" value="SIDEROPHORE IRON TRANSPORTER 2"/>
    <property type="match status" value="1"/>
</dbReference>
<feature type="domain" description="Major facilitator superfamily (MFS) profile" evidence="7">
    <location>
        <begin position="86"/>
        <end position="564"/>
    </location>
</feature>
<feature type="transmembrane region" description="Helical" evidence="6">
    <location>
        <begin position="404"/>
        <end position="423"/>
    </location>
</feature>
<gene>
    <name evidence="8" type="ORF">B0J12DRAFT_389684</name>
</gene>
<keyword evidence="2 6" id="KW-0812">Transmembrane</keyword>
<evidence type="ECO:0000256" key="5">
    <source>
        <dbReference type="SAM" id="MobiDB-lite"/>
    </source>
</evidence>
<feature type="transmembrane region" description="Helical" evidence="6">
    <location>
        <begin position="576"/>
        <end position="594"/>
    </location>
</feature>
<protein>
    <submittedName>
        <fullName evidence="8">Siderophore iron transporter-like protein</fullName>
    </submittedName>
</protein>
<feature type="compositionally biased region" description="Basic and acidic residues" evidence="5">
    <location>
        <begin position="604"/>
        <end position="613"/>
    </location>
</feature>
<feature type="region of interest" description="Disordered" evidence="5">
    <location>
        <begin position="26"/>
        <end position="47"/>
    </location>
</feature>
<evidence type="ECO:0000259" key="7">
    <source>
        <dbReference type="PROSITE" id="PS50850"/>
    </source>
</evidence>
<reference evidence="8 9" key="1">
    <citation type="journal article" date="2021" name="Nat. Commun.">
        <title>Genetic determinants of endophytism in the Arabidopsis root mycobiome.</title>
        <authorList>
            <person name="Mesny F."/>
            <person name="Miyauchi S."/>
            <person name="Thiergart T."/>
            <person name="Pickel B."/>
            <person name="Atanasova L."/>
            <person name="Karlsson M."/>
            <person name="Huettel B."/>
            <person name="Barry K.W."/>
            <person name="Haridas S."/>
            <person name="Chen C."/>
            <person name="Bauer D."/>
            <person name="Andreopoulos W."/>
            <person name="Pangilinan J."/>
            <person name="LaButti K."/>
            <person name="Riley R."/>
            <person name="Lipzen A."/>
            <person name="Clum A."/>
            <person name="Drula E."/>
            <person name="Henrissat B."/>
            <person name="Kohler A."/>
            <person name="Grigoriev I.V."/>
            <person name="Martin F.M."/>
            <person name="Hacquard S."/>
        </authorList>
    </citation>
    <scope>NUCLEOTIDE SEQUENCE [LARGE SCALE GENOMIC DNA]</scope>
    <source>
        <strain evidence="8 9">MPI-SDFR-AT-0080</strain>
    </source>
</reference>
<proteinExistence type="predicted"/>
<evidence type="ECO:0000256" key="3">
    <source>
        <dbReference type="ARBA" id="ARBA00022989"/>
    </source>
</evidence>
<evidence type="ECO:0000256" key="6">
    <source>
        <dbReference type="SAM" id="Phobius"/>
    </source>
</evidence>
<feature type="transmembrane region" description="Helical" evidence="6">
    <location>
        <begin position="435"/>
        <end position="454"/>
    </location>
</feature>
<dbReference type="InterPro" id="IPR020846">
    <property type="entry name" value="MFS_dom"/>
</dbReference>
<keyword evidence="9" id="KW-1185">Reference proteome</keyword>
<evidence type="ECO:0000256" key="1">
    <source>
        <dbReference type="ARBA" id="ARBA00004141"/>
    </source>
</evidence>
<dbReference type="PROSITE" id="PS50850">
    <property type="entry name" value="MFS"/>
    <property type="match status" value="1"/>
</dbReference>
<feature type="transmembrane region" description="Helical" evidence="6">
    <location>
        <begin position="367"/>
        <end position="384"/>
    </location>
</feature>
<evidence type="ECO:0000313" key="8">
    <source>
        <dbReference type="EMBL" id="KAH7021805.1"/>
    </source>
</evidence>
<evidence type="ECO:0000256" key="2">
    <source>
        <dbReference type="ARBA" id="ARBA00022692"/>
    </source>
</evidence>
<dbReference type="Gene3D" id="1.20.1250.20">
    <property type="entry name" value="MFS general substrate transporter like domains"/>
    <property type="match status" value="2"/>
</dbReference>
<name>A0ABQ8FVJ3_9PEZI</name>
<feature type="transmembrane region" description="Helical" evidence="6">
    <location>
        <begin position="243"/>
        <end position="263"/>
    </location>
</feature>
<dbReference type="InterPro" id="IPR011701">
    <property type="entry name" value="MFS"/>
</dbReference>
<dbReference type="PANTHER" id="PTHR23501">
    <property type="entry name" value="MAJOR FACILITATOR SUPERFAMILY"/>
    <property type="match status" value="1"/>
</dbReference>
<evidence type="ECO:0000256" key="4">
    <source>
        <dbReference type="ARBA" id="ARBA00023136"/>
    </source>
</evidence>
<feature type="region of interest" description="Disordered" evidence="5">
    <location>
        <begin position="604"/>
        <end position="653"/>
    </location>
</feature>
<dbReference type="EMBL" id="JAGTJR010000063">
    <property type="protein sequence ID" value="KAH7021805.1"/>
    <property type="molecule type" value="Genomic_DNA"/>
</dbReference>